<comment type="subcellular location">
    <subcellularLocation>
        <location evidence="1">Cell membrane</location>
        <topology evidence="1">Multi-pass membrane protein</topology>
    </subcellularLocation>
    <subcellularLocation>
        <location evidence="6">Membrane</location>
        <topology evidence="6">Multi-pass membrane protein</topology>
    </subcellularLocation>
</comment>
<keyword evidence="2" id="KW-1003">Cell membrane</keyword>
<dbReference type="Pfam" id="PF01618">
    <property type="entry name" value="MotA_ExbB"/>
    <property type="match status" value="1"/>
</dbReference>
<feature type="domain" description="MotA/TolQ/ExbB proton channel" evidence="8">
    <location>
        <begin position="129"/>
        <end position="229"/>
    </location>
</feature>
<dbReference type="InterPro" id="IPR002898">
    <property type="entry name" value="MotA_ExbB_proton_chnl"/>
</dbReference>
<dbReference type="AlphaFoldDB" id="A0A1F6GDL5"/>
<keyword evidence="3 7" id="KW-0812">Transmembrane</keyword>
<feature type="transmembrane region" description="Helical" evidence="7">
    <location>
        <begin position="198"/>
        <end position="223"/>
    </location>
</feature>
<protein>
    <recommendedName>
        <fullName evidence="8">MotA/TolQ/ExbB proton channel domain-containing protein</fullName>
    </recommendedName>
</protein>
<dbReference type="Proteomes" id="UP000178449">
    <property type="component" value="Unassembled WGS sequence"/>
</dbReference>
<evidence type="ECO:0000259" key="8">
    <source>
        <dbReference type="Pfam" id="PF01618"/>
    </source>
</evidence>
<dbReference type="GO" id="GO:0017038">
    <property type="term" value="P:protein import"/>
    <property type="evidence" value="ECO:0007669"/>
    <property type="project" value="TreeGrafter"/>
</dbReference>
<accession>A0A1F6GDL5</accession>
<dbReference type="GO" id="GO:0005886">
    <property type="term" value="C:plasma membrane"/>
    <property type="evidence" value="ECO:0007669"/>
    <property type="project" value="UniProtKB-SubCell"/>
</dbReference>
<comment type="caution">
    <text evidence="9">The sequence shown here is derived from an EMBL/GenBank/DDBJ whole genome shotgun (WGS) entry which is preliminary data.</text>
</comment>
<comment type="similarity">
    <text evidence="6">Belongs to the exbB/tolQ family.</text>
</comment>
<gene>
    <name evidence="9" type="ORF">A2527_04585</name>
</gene>
<keyword evidence="6" id="KW-0813">Transport</keyword>
<evidence type="ECO:0000256" key="1">
    <source>
        <dbReference type="ARBA" id="ARBA00004651"/>
    </source>
</evidence>
<proteinExistence type="inferred from homology"/>
<dbReference type="PANTHER" id="PTHR30625:SF3">
    <property type="entry name" value="TOL-PAL SYSTEM PROTEIN TOLQ"/>
    <property type="match status" value="1"/>
</dbReference>
<feature type="transmembrane region" description="Helical" evidence="7">
    <location>
        <begin position="19"/>
        <end position="40"/>
    </location>
</feature>
<keyword evidence="6" id="KW-0653">Protein transport</keyword>
<dbReference type="STRING" id="1817772.A2527_04585"/>
<evidence type="ECO:0000256" key="7">
    <source>
        <dbReference type="SAM" id="Phobius"/>
    </source>
</evidence>
<evidence type="ECO:0000256" key="3">
    <source>
        <dbReference type="ARBA" id="ARBA00022692"/>
    </source>
</evidence>
<reference evidence="9 10" key="1">
    <citation type="journal article" date="2016" name="Nat. Commun.">
        <title>Thousands of microbial genomes shed light on interconnected biogeochemical processes in an aquifer system.</title>
        <authorList>
            <person name="Anantharaman K."/>
            <person name="Brown C.T."/>
            <person name="Hug L.A."/>
            <person name="Sharon I."/>
            <person name="Castelle C.J."/>
            <person name="Probst A.J."/>
            <person name="Thomas B.C."/>
            <person name="Singh A."/>
            <person name="Wilkins M.J."/>
            <person name="Karaoz U."/>
            <person name="Brodie E.L."/>
            <person name="Williams K.H."/>
            <person name="Hubbard S.S."/>
            <person name="Banfield J.F."/>
        </authorList>
    </citation>
    <scope>NUCLEOTIDE SEQUENCE [LARGE SCALE GENOMIC DNA]</scope>
</reference>
<evidence type="ECO:0000313" key="9">
    <source>
        <dbReference type="EMBL" id="OGG96182.1"/>
    </source>
</evidence>
<evidence type="ECO:0000256" key="6">
    <source>
        <dbReference type="RuleBase" id="RU004057"/>
    </source>
</evidence>
<evidence type="ECO:0000313" key="10">
    <source>
        <dbReference type="Proteomes" id="UP000178449"/>
    </source>
</evidence>
<evidence type="ECO:0000256" key="2">
    <source>
        <dbReference type="ARBA" id="ARBA00022475"/>
    </source>
</evidence>
<dbReference type="PANTHER" id="PTHR30625">
    <property type="entry name" value="PROTEIN TOLQ"/>
    <property type="match status" value="1"/>
</dbReference>
<feature type="transmembrane region" description="Helical" evidence="7">
    <location>
        <begin position="155"/>
        <end position="178"/>
    </location>
</feature>
<evidence type="ECO:0000256" key="4">
    <source>
        <dbReference type="ARBA" id="ARBA00022989"/>
    </source>
</evidence>
<dbReference type="EMBL" id="MFNE01000018">
    <property type="protein sequence ID" value="OGG96182.1"/>
    <property type="molecule type" value="Genomic_DNA"/>
</dbReference>
<name>A0A1F6GDL5_9PROT</name>
<organism evidence="9 10">
    <name type="scientific">Candidatus Lambdaproteobacteria bacterium RIFOXYD2_FULL_50_16</name>
    <dbReference type="NCBI Taxonomy" id="1817772"/>
    <lineage>
        <taxon>Bacteria</taxon>
        <taxon>Pseudomonadati</taxon>
        <taxon>Pseudomonadota</taxon>
        <taxon>Candidatus Lambdaproteobacteria</taxon>
    </lineage>
</organism>
<keyword evidence="5 7" id="KW-0472">Membrane</keyword>
<keyword evidence="4 7" id="KW-1133">Transmembrane helix</keyword>
<evidence type="ECO:0000256" key="5">
    <source>
        <dbReference type="ARBA" id="ARBA00023136"/>
    </source>
</evidence>
<dbReference type="InterPro" id="IPR050790">
    <property type="entry name" value="ExbB/TolQ_transport"/>
</dbReference>
<sequence>MIQATQNIGLMTLILEGDWISRGVMGLLVLLSLVSWAVIFSKNRGLNLMNLQDRSFLSHLSRPLHLDDLEKAVEDKTLGGFKDLTLEGMNFYRQYMERIRKEPAPKEGPTKELAPSASRNQPVADRIRHTQFLERLERAFEAKLAVEEAAQNRGLVLLATLASAAPFIGLLGTVLGVIDSLYALGQSGADHLQAIAPGIAAALVATALGLFVAIPALVAFNLLKSKSRFRSESLRTYGLELIGCFDQEAP</sequence>